<keyword evidence="2" id="KW-1185">Reference proteome</keyword>
<accession>A0ACB8XJD0</accession>
<sequence>MGTGTYAEVVRRGLKEESDLEQQSMQRQGQVQITGLVSKISKITNIIVDNLWYVIKVEEEDEGFMDCQIEEVVADSEGSDYEEEESNTPTDWSEGEEEGDEEWVVEESVYNMKDQKIPVVDKEDDKRERVEETVDSKKVSENMEDEVVKETENRPEVVIAGKGVEESTRVDDTDSNAFINELSYFQETQREAEAASWSQNSNRESYVIHGIVISLLRGLAAWRDVAGSDEVADGMGYRRKIRSEMVQLKRLRWIIMETDTRAITVAAKEIDRATYADLIEGPQRLQCARDGGKICS</sequence>
<dbReference type="EMBL" id="CM042063">
    <property type="protein sequence ID" value="KAI3667488.1"/>
    <property type="molecule type" value="Genomic_DNA"/>
</dbReference>
<comment type="caution">
    <text evidence="1">The sequence shown here is derived from an EMBL/GenBank/DDBJ whole genome shotgun (WGS) entry which is preliminary data.</text>
</comment>
<gene>
    <name evidence="1" type="ORF">L6452_42551</name>
</gene>
<protein>
    <submittedName>
        <fullName evidence="1">Uncharacterized protein</fullName>
    </submittedName>
</protein>
<organism evidence="1 2">
    <name type="scientific">Arctium lappa</name>
    <name type="common">Greater burdock</name>
    <name type="synonym">Lappa major</name>
    <dbReference type="NCBI Taxonomy" id="4217"/>
    <lineage>
        <taxon>Eukaryota</taxon>
        <taxon>Viridiplantae</taxon>
        <taxon>Streptophyta</taxon>
        <taxon>Embryophyta</taxon>
        <taxon>Tracheophyta</taxon>
        <taxon>Spermatophyta</taxon>
        <taxon>Magnoliopsida</taxon>
        <taxon>eudicotyledons</taxon>
        <taxon>Gunneridae</taxon>
        <taxon>Pentapetalae</taxon>
        <taxon>asterids</taxon>
        <taxon>campanulids</taxon>
        <taxon>Asterales</taxon>
        <taxon>Asteraceae</taxon>
        <taxon>Carduoideae</taxon>
        <taxon>Cardueae</taxon>
        <taxon>Arctiinae</taxon>
        <taxon>Arctium</taxon>
    </lineage>
</organism>
<proteinExistence type="predicted"/>
<evidence type="ECO:0000313" key="2">
    <source>
        <dbReference type="Proteomes" id="UP001055879"/>
    </source>
</evidence>
<dbReference type="Proteomes" id="UP001055879">
    <property type="component" value="Linkage Group LG17"/>
</dbReference>
<reference evidence="1 2" key="2">
    <citation type="journal article" date="2022" name="Mol. Ecol. Resour.">
        <title>The genomes of chicory, endive, great burdock and yacon provide insights into Asteraceae paleo-polyploidization history and plant inulin production.</title>
        <authorList>
            <person name="Fan W."/>
            <person name="Wang S."/>
            <person name="Wang H."/>
            <person name="Wang A."/>
            <person name="Jiang F."/>
            <person name="Liu H."/>
            <person name="Zhao H."/>
            <person name="Xu D."/>
            <person name="Zhang Y."/>
        </authorList>
    </citation>
    <scope>NUCLEOTIDE SEQUENCE [LARGE SCALE GENOMIC DNA]</scope>
    <source>
        <strain evidence="2">cv. Niubang</strain>
    </source>
</reference>
<evidence type="ECO:0000313" key="1">
    <source>
        <dbReference type="EMBL" id="KAI3667488.1"/>
    </source>
</evidence>
<name>A0ACB8XJD0_ARCLA</name>
<reference evidence="2" key="1">
    <citation type="journal article" date="2022" name="Mol. Ecol. Resour.">
        <title>The genomes of chicory, endive, great burdock and yacon provide insights into Asteraceae palaeo-polyploidization history and plant inulin production.</title>
        <authorList>
            <person name="Fan W."/>
            <person name="Wang S."/>
            <person name="Wang H."/>
            <person name="Wang A."/>
            <person name="Jiang F."/>
            <person name="Liu H."/>
            <person name="Zhao H."/>
            <person name="Xu D."/>
            <person name="Zhang Y."/>
        </authorList>
    </citation>
    <scope>NUCLEOTIDE SEQUENCE [LARGE SCALE GENOMIC DNA]</scope>
    <source>
        <strain evidence="2">cv. Niubang</strain>
    </source>
</reference>